<feature type="transmembrane region" description="Helical" evidence="1">
    <location>
        <begin position="6"/>
        <end position="25"/>
    </location>
</feature>
<keyword evidence="1" id="KW-0472">Membrane</keyword>
<organism evidence="2">
    <name type="scientific">hydrothermal vent metagenome</name>
    <dbReference type="NCBI Taxonomy" id="652676"/>
    <lineage>
        <taxon>unclassified sequences</taxon>
        <taxon>metagenomes</taxon>
        <taxon>ecological metagenomes</taxon>
    </lineage>
</organism>
<name>A0A3B1D7D6_9ZZZZ</name>
<reference evidence="2" key="1">
    <citation type="submission" date="2018-06" db="EMBL/GenBank/DDBJ databases">
        <authorList>
            <person name="Zhirakovskaya E."/>
        </authorList>
    </citation>
    <scope>NUCLEOTIDE SEQUENCE</scope>
</reference>
<dbReference type="Gene3D" id="3.50.50.60">
    <property type="entry name" value="FAD/NAD(P)-binding domain"/>
    <property type="match status" value="1"/>
</dbReference>
<sequence length="471" mass="53401">MADQDYHAVFVGAGLISLTAAAALAKRGKRVLLLDTTRAHESDIHDAGFDFSSGPLLYLGYEKWGAMEGYFSQLAYPIPSLQKKGFSFQKVSPLLQLVSNKHRLSLFSDEEAYFDELKREFPKQAQKLKTLFDQMTREAAYFYPSLGQFQQLEVEGMAERLNQWKKQLDISQAILQQQKKKAFELIEPLNFKPNVLAYFKLLFLFAFKKPMREVSAFEMIQLFSGFQRGGVRMQDGDATLQHFFQGLIQTLGGKILKTPKISKYEVENKHVVQINLCDGSTLKADHFVVAAPPHRKTLNFYFSMPTKLIPSPMREALVMTWGEKPPKDFEDLIVLRLNQNTAPETSKTPAPSLIAVSILLRENASALDIDHEKLRESLLKRLHWLIPFSESEIKTLPSLEHHEITEEEISLPLGDITDGTKKEIAKGILNTLQPKGLKNVYWVKGHTSDYLGQGSAFLAGHHLAEFIEKSK</sequence>
<proteinExistence type="predicted"/>
<dbReference type="EMBL" id="UOGF01000081">
    <property type="protein sequence ID" value="VAX32054.1"/>
    <property type="molecule type" value="Genomic_DNA"/>
</dbReference>
<dbReference type="AlphaFoldDB" id="A0A3B1D7D6"/>
<gene>
    <name evidence="2" type="ORF">MNBD_NITROSPIRAE01-1876</name>
</gene>
<keyword evidence="1" id="KW-0812">Transmembrane</keyword>
<dbReference type="Gene3D" id="3.90.660.50">
    <property type="match status" value="1"/>
</dbReference>
<accession>A0A3B1D7D6</accession>
<dbReference type="SUPFAM" id="SSF51905">
    <property type="entry name" value="FAD/NAD(P)-binding domain"/>
    <property type="match status" value="1"/>
</dbReference>
<dbReference type="PANTHER" id="PTHR43734">
    <property type="entry name" value="PHYTOENE DESATURASE"/>
    <property type="match status" value="1"/>
</dbReference>
<dbReference type="Pfam" id="PF13450">
    <property type="entry name" value="NAD_binding_8"/>
    <property type="match status" value="1"/>
</dbReference>
<protein>
    <submittedName>
        <fullName evidence="2">Uncharacterized protein</fullName>
    </submittedName>
</protein>
<evidence type="ECO:0000256" key="1">
    <source>
        <dbReference type="SAM" id="Phobius"/>
    </source>
</evidence>
<dbReference type="PANTHER" id="PTHR43734:SF1">
    <property type="entry name" value="PHYTOENE DESATURASE"/>
    <property type="match status" value="1"/>
</dbReference>
<evidence type="ECO:0000313" key="2">
    <source>
        <dbReference type="EMBL" id="VAX32054.1"/>
    </source>
</evidence>
<dbReference type="InterPro" id="IPR036188">
    <property type="entry name" value="FAD/NAD-bd_sf"/>
</dbReference>
<keyword evidence="1" id="KW-1133">Transmembrane helix</keyword>